<proteinExistence type="predicted"/>
<dbReference type="Proteomes" id="UP000298663">
    <property type="component" value="Unassembled WGS sequence"/>
</dbReference>
<gene>
    <name evidence="1" type="ORF">L596_025008</name>
</gene>
<organism evidence="1 2">
    <name type="scientific">Steinernema carpocapsae</name>
    <name type="common">Entomopathogenic nematode</name>
    <dbReference type="NCBI Taxonomy" id="34508"/>
    <lineage>
        <taxon>Eukaryota</taxon>
        <taxon>Metazoa</taxon>
        <taxon>Ecdysozoa</taxon>
        <taxon>Nematoda</taxon>
        <taxon>Chromadorea</taxon>
        <taxon>Rhabditida</taxon>
        <taxon>Tylenchina</taxon>
        <taxon>Panagrolaimomorpha</taxon>
        <taxon>Strongyloidoidea</taxon>
        <taxon>Steinernematidae</taxon>
        <taxon>Steinernema</taxon>
    </lineage>
</organism>
<protein>
    <submittedName>
        <fullName evidence="1">Uncharacterized protein</fullName>
    </submittedName>
</protein>
<accession>A0A4V5ZYP0</accession>
<name>A0A4V5ZYP0_STECR</name>
<comment type="caution">
    <text evidence="1">The sequence shown here is derived from an EMBL/GenBank/DDBJ whole genome shotgun (WGS) entry which is preliminary data.</text>
</comment>
<keyword evidence="2" id="KW-1185">Reference proteome</keyword>
<evidence type="ECO:0000313" key="2">
    <source>
        <dbReference type="Proteomes" id="UP000298663"/>
    </source>
</evidence>
<reference evidence="1 2" key="2">
    <citation type="journal article" date="2019" name="G3 (Bethesda)">
        <title>Hybrid Assembly of the Genome of the Entomopathogenic Nematode Steinernema carpocapsae Identifies the X-Chromosome.</title>
        <authorList>
            <person name="Serra L."/>
            <person name="Macchietto M."/>
            <person name="Macias-Munoz A."/>
            <person name="McGill C.J."/>
            <person name="Rodriguez I.M."/>
            <person name="Rodriguez B."/>
            <person name="Murad R."/>
            <person name="Mortazavi A."/>
        </authorList>
    </citation>
    <scope>NUCLEOTIDE SEQUENCE [LARGE SCALE GENOMIC DNA]</scope>
    <source>
        <strain evidence="1 2">ALL</strain>
    </source>
</reference>
<sequence length="129" mass="14622">MEAPLSDYVNEEILAGNGSRVFQVILKALDTDGEDYKHCKVYKKFPSQFENFMKKILGFDEETKKFIRVFITENLKMDPESVTAVEALKAMANINKAANELSDNAIAELRNALNGRTLPTEERIKSFLT</sequence>
<dbReference type="AlphaFoldDB" id="A0A4V5ZYP0"/>
<evidence type="ECO:0000313" key="1">
    <source>
        <dbReference type="EMBL" id="TKR64485.1"/>
    </source>
</evidence>
<reference evidence="1 2" key="1">
    <citation type="journal article" date="2015" name="Genome Biol.">
        <title>Comparative genomics of Steinernema reveals deeply conserved gene regulatory networks.</title>
        <authorList>
            <person name="Dillman A.R."/>
            <person name="Macchietto M."/>
            <person name="Porter C.F."/>
            <person name="Rogers A."/>
            <person name="Williams B."/>
            <person name="Antoshechkin I."/>
            <person name="Lee M.M."/>
            <person name="Goodwin Z."/>
            <person name="Lu X."/>
            <person name="Lewis E.E."/>
            <person name="Goodrich-Blair H."/>
            <person name="Stock S.P."/>
            <person name="Adams B.J."/>
            <person name="Sternberg P.W."/>
            <person name="Mortazavi A."/>
        </authorList>
    </citation>
    <scope>NUCLEOTIDE SEQUENCE [LARGE SCALE GENOMIC DNA]</scope>
    <source>
        <strain evidence="1 2">ALL</strain>
    </source>
</reference>
<dbReference type="EMBL" id="AZBU02000009">
    <property type="protein sequence ID" value="TKR64485.1"/>
    <property type="molecule type" value="Genomic_DNA"/>
</dbReference>